<dbReference type="KEGG" id="mya:MORIYA_3873"/>
<proteinExistence type="predicted"/>
<organism evidence="2 3">
    <name type="scientific">Moritella yayanosii</name>
    <dbReference type="NCBI Taxonomy" id="69539"/>
    <lineage>
        <taxon>Bacteria</taxon>
        <taxon>Pseudomonadati</taxon>
        <taxon>Pseudomonadota</taxon>
        <taxon>Gammaproteobacteria</taxon>
        <taxon>Alteromonadales</taxon>
        <taxon>Moritellaceae</taxon>
        <taxon>Moritella</taxon>
    </lineage>
</organism>
<dbReference type="InterPro" id="IPR016181">
    <property type="entry name" value="Acyl_CoA_acyltransferase"/>
</dbReference>
<evidence type="ECO:0000259" key="1">
    <source>
        <dbReference type="PROSITE" id="PS51186"/>
    </source>
</evidence>
<keyword evidence="2" id="KW-0808">Transferase</keyword>
<dbReference type="Gene3D" id="3.40.630.30">
    <property type="match status" value="1"/>
</dbReference>
<name>A0A330M1M2_9GAMM</name>
<dbReference type="RefSeq" id="WP_112717593.1">
    <property type="nucleotide sequence ID" value="NZ_LS483250.1"/>
</dbReference>
<dbReference type="Proteomes" id="UP000250163">
    <property type="component" value="Chromosome MORIYA"/>
</dbReference>
<evidence type="ECO:0000313" key="3">
    <source>
        <dbReference type="Proteomes" id="UP000250163"/>
    </source>
</evidence>
<dbReference type="GO" id="GO:0016747">
    <property type="term" value="F:acyltransferase activity, transferring groups other than amino-acyl groups"/>
    <property type="evidence" value="ECO:0007669"/>
    <property type="project" value="InterPro"/>
</dbReference>
<dbReference type="OrthoDB" id="5173601at2"/>
<keyword evidence="3" id="KW-1185">Reference proteome</keyword>
<feature type="domain" description="N-acetyltransferase" evidence="1">
    <location>
        <begin position="1"/>
        <end position="162"/>
    </location>
</feature>
<evidence type="ECO:0000313" key="2">
    <source>
        <dbReference type="EMBL" id="SQD80325.1"/>
    </source>
</evidence>
<accession>A0A330M1M2</accession>
<dbReference type="PANTHER" id="PTHR43072">
    <property type="entry name" value="N-ACETYLTRANSFERASE"/>
    <property type="match status" value="1"/>
</dbReference>
<dbReference type="AlphaFoldDB" id="A0A330M1M2"/>
<dbReference type="PANTHER" id="PTHR43072:SF60">
    <property type="entry name" value="L-2,4-DIAMINOBUTYRIC ACID ACETYLTRANSFERASE"/>
    <property type="match status" value="1"/>
</dbReference>
<dbReference type="EMBL" id="LS483250">
    <property type="protein sequence ID" value="SQD80325.1"/>
    <property type="molecule type" value="Genomic_DNA"/>
</dbReference>
<sequence>MIIRPVKETDAKALSALFSQLNDETPFMAMGEKNNATELSEHLALFINSATQVLYVIEQDGHKLLGFAIGITGYISGDSHTASLVMGIVQASIGKGLGQQLLLHVEAWARLHKLQQLELTVMIDNENAIAFYKHAGFKQQIAKPAGMIDALTENELYMLKVV</sequence>
<dbReference type="PROSITE" id="PS51186">
    <property type="entry name" value="GNAT"/>
    <property type="match status" value="1"/>
</dbReference>
<dbReference type="Pfam" id="PF00583">
    <property type="entry name" value="Acetyltransf_1"/>
    <property type="match status" value="1"/>
</dbReference>
<dbReference type="CDD" id="cd04301">
    <property type="entry name" value="NAT_SF"/>
    <property type="match status" value="1"/>
</dbReference>
<gene>
    <name evidence="2" type="ORF">MORIYA_3873</name>
</gene>
<protein>
    <submittedName>
        <fullName evidence="2">N-acetyltransferase</fullName>
    </submittedName>
</protein>
<dbReference type="SUPFAM" id="SSF55729">
    <property type="entry name" value="Acyl-CoA N-acyltransferases (Nat)"/>
    <property type="match status" value="1"/>
</dbReference>
<dbReference type="InterPro" id="IPR000182">
    <property type="entry name" value="GNAT_dom"/>
</dbReference>
<reference evidence="3" key="1">
    <citation type="submission" date="2018-05" db="EMBL/GenBank/DDBJ databases">
        <authorList>
            <person name="Cea G.-C."/>
            <person name="William W."/>
        </authorList>
    </citation>
    <scope>NUCLEOTIDE SEQUENCE [LARGE SCALE GENOMIC DNA]</scope>
    <source>
        <strain evidence="3">DB21MT 5</strain>
    </source>
</reference>